<comment type="caution">
    <text evidence="6">The sequence shown here is derived from an EMBL/GenBank/DDBJ whole genome shotgun (WGS) entry which is preliminary data.</text>
</comment>
<dbReference type="Gene3D" id="2.70.98.30">
    <property type="entry name" value="Golgi alpha-mannosidase II, domain 4"/>
    <property type="match status" value="1"/>
</dbReference>
<dbReference type="CDD" id="cd10815">
    <property type="entry name" value="GH38N_AMII_EcMngB_like"/>
    <property type="match status" value="1"/>
</dbReference>
<dbReference type="PANTHER" id="PTHR46017">
    <property type="entry name" value="ALPHA-MANNOSIDASE 2C1"/>
    <property type="match status" value="1"/>
</dbReference>
<dbReference type="PANTHER" id="PTHR46017:SF2">
    <property type="entry name" value="MANNOSYLGLYCERATE HYDROLASE"/>
    <property type="match status" value="1"/>
</dbReference>
<feature type="domain" description="Glycoside hydrolase family 38 central" evidence="5">
    <location>
        <begin position="267"/>
        <end position="345"/>
    </location>
</feature>
<dbReference type="GO" id="GO:0016787">
    <property type="term" value="F:hydrolase activity"/>
    <property type="evidence" value="ECO:0007669"/>
    <property type="project" value="UniProtKB-KW"/>
</dbReference>
<reference evidence="7" key="1">
    <citation type="journal article" date="2019" name="Int. J. Syst. Evol. Microbiol.">
        <title>The Global Catalogue of Microorganisms (GCM) 10K type strain sequencing project: providing services to taxonomists for standard genome sequencing and annotation.</title>
        <authorList>
            <consortium name="The Broad Institute Genomics Platform"/>
            <consortium name="The Broad Institute Genome Sequencing Center for Infectious Disease"/>
            <person name="Wu L."/>
            <person name="Ma J."/>
        </authorList>
    </citation>
    <scope>NUCLEOTIDE SEQUENCE [LARGE SCALE GENOMIC DNA]</scope>
    <source>
        <strain evidence="7">JCM 8736</strain>
    </source>
</reference>
<dbReference type="InterPro" id="IPR027291">
    <property type="entry name" value="Glyco_hydro_38_N_sf"/>
</dbReference>
<evidence type="ECO:0000313" key="6">
    <source>
        <dbReference type="EMBL" id="GAA3016515.1"/>
    </source>
</evidence>
<dbReference type="SMART" id="SM00872">
    <property type="entry name" value="Alpha-mann_mid"/>
    <property type="match status" value="1"/>
</dbReference>
<comment type="similarity">
    <text evidence="1">Belongs to the glycosyl hydrolase 38 family.</text>
</comment>
<dbReference type="Pfam" id="PF09261">
    <property type="entry name" value="Alpha-mann_mid"/>
    <property type="match status" value="1"/>
</dbReference>
<dbReference type="Proteomes" id="UP001501577">
    <property type="component" value="Unassembled WGS sequence"/>
</dbReference>
<dbReference type="InterPro" id="IPR011013">
    <property type="entry name" value="Gal_mutarotase_sf_dom"/>
</dbReference>
<dbReference type="InterPro" id="IPR011682">
    <property type="entry name" value="Glyco_hydro_38_C"/>
</dbReference>
<organism evidence="6 7">
    <name type="scientific">Tetragenococcus solitarius</name>
    <dbReference type="NCBI Taxonomy" id="71453"/>
    <lineage>
        <taxon>Bacteria</taxon>
        <taxon>Bacillati</taxon>
        <taxon>Bacillota</taxon>
        <taxon>Bacilli</taxon>
        <taxon>Lactobacillales</taxon>
        <taxon>Enterococcaceae</taxon>
        <taxon>Tetragenococcus</taxon>
    </lineage>
</organism>
<dbReference type="InterPro" id="IPR037094">
    <property type="entry name" value="Glyco_hydro_38_cen_sf"/>
</dbReference>
<evidence type="ECO:0000256" key="2">
    <source>
        <dbReference type="ARBA" id="ARBA00022723"/>
    </source>
</evidence>
<accession>A0ABN3Y384</accession>
<dbReference type="InterPro" id="IPR028995">
    <property type="entry name" value="Glyco_hydro_57/38_cen_sf"/>
</dbReference>
<dbReference type="Gene3D" id="1.20.1270.50">
    <property type="entry name" value="Glycoside hydrolase family 38, central domain"/>
    <property type="match status" value="1"/>
</dbReference>
<evidence type="ECO:0000256" key="1">
    <source>
        <dbReference type="ARBA" id="ARBA00009792"/>
    </source>
</evidence>
<evidence type="ECO:0000313" key="7">
    <source>
        <dbReference type="Proteomes" id="UP001501577"/>
    </source>
</evidence>
<keyword evidence="2" id="KW-0479">Metal-binding</keyword>
<proteinExistence type="inferred from homology"/>
<keyword evidence="4" id="KW-0326">Glycosidase</keyword>
<dbReference type="InterPro" id="IPR015341">
    <property type="entry name" value="Glyco_hydro_38_cen"/>
</dbReference>
<dbReference type="RefSeq" id="WP_068710456.1">
    <property type="nucleotide sequence ID" value="NZ_BAAAXQ010000032.1"/>
</dbReference>
<sequence length="879" mass="100203">MKKVHVVAHTHWDFEWYFTRQEAKVQFAFHMDEVFMALANNLLDYYILDGQMSILDDYLADFPSKRTFVKKYVDAGRLFIGPWYTQIDEMVTSGEAILRNLRLGMDSAEALGAVMAVGYLPDSFGQSQDMPKIYNGVGINHALFWRGTPKEIDARYFYWTSNDGSKVLTANIKNGYYAGVDLIENDQFDSLVKTITTETTDEPALLPVGGDQRPVDFNLKKRIAMANKKTHDAVEFIESNYLEFFKKLEKDSLKTVAGEFIDPSVSKIHRGIYSSRADLKQLYDRLERTMIYQVEPLSAMASQKGIELKQGLIDDIWKTIARGQAHDSSGACNSDKTNRDIRQRGLNALQIAESLRDYLLRKMSISVAKSEPNDLFIWNPLPVESKQVRELHVSTRQPQFTLLDEKGQLVAFDVITQKKENAAVLRRNSEKMQDDFYYLTKIAVLVNVPATDFLRYHIKEKESSASKLTVANDSIENKYYKLNFNGKGINLYNKENQKTFLNFLGFEDGGDEGDNYDYSPAFDDWLLTLDFTQAKVKTEQGSFVSTLRLTGKWALPYDLSARKKQTLNGEVSYDLSLTLTKDTKAIDVSLSIDNQVLDHRLRLVLNTDVKASYSYADTPFGTIQRPVEDPHLKDWQEIGYKEEPTSMRPMIHFANTHNEKSSWTFIAKGAKDFQLIGEDFQQLAVTVLRGVGYLGRPDLLRRPGDASGLQTTIVETPDSQLQGDFAFTGRLVIEDDYNPVALEKQYVELTQEGLYYQNQSLNQFTTPIEYFPINSLSQAVDRDCLFELEQLQVVFSSMQVSADQTGYEVRLYNPSEQKISMPGSIQCKKISNISELNLRGQQVKQLAMSVDSYQMESFKAGEIRTYGVYPQKDSKRGKK</sequence>
<name>A0ABN3Y384_9ENTE</name>
<evidence type="ECO:0000256" key="4">
    <source>
        <dbReference type="ARBA" id="ARBA00023295"/>
    </source>
</evidence>
<keyword evidence="3 6" id="KW-0378">Hydrolase</keyword>
<protein>
    <submittedName>
        <fullName evidence="6">Mannosylglycerate hydrolase</fullName>
    </submittedName>
</protein>
<evidence type="ECO:0000256" key="3">
    <source>
        <dbReference type="ARBA" id="ARBA00022801"/>
    </source>
</evidence>
<dbReference type="InterPro" id="IPR011330">
    <property type="entry name" value="Glyco_hydro/deAcase_b/a-brl"/>
</dbReference>
<keyword evidence="7" id="KW-1185">Reference proteome</keyword>
<dbReference type="SUPFAM" id="SSF88713">
    <property type="entry name" value="Glycoside hydrolase/deacetylase"/>
    <property type="match status" value="1"/>
</dbReference>
<dbReference type="SUPFAM" id="SSF88688">
    <property type="entry name" value="Families 57/38 glycoside transferase middle domain"/>
    <property type="match status" value="1"/>
</dbReference>
<dbReference type="EMBL" id="BAAAXQ010000032">
    <property type="protein sequence ID" value="GAA3016515.1"/>
    <property type="molecule type" value="Genomic_DNA"/>
</dbReference>
<dbReference type="InterPro" id="IPR000602">
    <property type="entry name" value="Glyco_hydro_38_N"/>
</dbReference>
<dbReference type="Pfam" id="PF01074">
    <property type="entry name" value="Glyco_hydro_38N"/>
    <property type="match status" value="1"/>
</dbReference>
<dbReference type="Gene3D" id="3.20.110.10">
    <property type="entry name" value="Glycoside hydrolase 38, N terminal domain"/>
    <property type="match status" value="1"/>
</dbReference>
<evidence type="ECO:0000259" key="5">
    <source>
        <dbReference type="SMART" id="SM00872"/>
    </source>
</evidence>
<gene>
    <name evidence="6" type="primary">mngB_1</name>
    <name evidence="6" type="ORF">GCM10019998_10870</name>
</gene>
<dbReference type="Pfam" id="PF07748">
    <property type="entry name" value="Glyco_hydro_38C"/>
    <property type="match status" value="1"/>
</dbReference>
<dbReference type="SUPFAM" id="SSF74650">
    <property type="entry name" value="Galactose mutarotase-like"/>
    <property type="match status" value="1"/>
</dbReference>